<comment type="caution">
    <text evidence="2">The sequence shown here is derived from an EMBL/GenBank/DDBJ whole genome shotgun (WGS) entry which is preliminary data.</text>
</comment>
<dbReference type="VEuPathDB" id="VectorBase:HLOH_056943"/>
<name>A0A9J6G3Y1_HAELO</name>
<dbReference type="AlphaFoldDB" id="A0A9J6G3Y1"/>
<proteinExistence type="predicted"/>
<keyword evidence="3" id="KW-1185">Reference proteome</keyword>
<organism evidence="2 3">
    <name type="scientific">Haemaphysalis longicornis</name>
    <name type="common">Bush tick</name>
    <dbReference type="NCBI Taxonomy" id="44386"/>
    <lineage>
        <taxon>Eukaryota</taxon>
        <taxon>Metazoa</taxon>
        <taxon>Ecdysozoa</taxon>
        <taxon>Arthropoda</taxon>
        <taxon>Chelicerata</taxon>
        <taxon>Arachnida</taxon>
        <taxon>Acari</taxon>
        <taxon>Parasitiformes</taxon>
        <taxon>Ixodida</taxon>
        <taxon>Ixodoidea</taxon>
        <taxon>Ixodidae</taxon>
        <taxon>Haemaphysalinae</taxon>
        <taxon>Haemaphysalis</taxon>
    </lineage>
</organism>
<accession>A0A9J6G3Y1</accession>
<reference evidence="2 3" key="1">
    <citation type="journal article" date="2020" name="Cell">
        <title>Large-Scale Comparative Analyses of Tick Genomes Elucidate Their Genetic Diversity and Vector Capacities.</title>
        <authorList>
            <consortium name="Tick Genome and Microbiome Consortium (TIGMIC)"/>
            <person name="Jia N."/>
            <person name="Wang J."/>
            <person name="Shi W."/>
            <person name="Du L."/>
            <person name="Sun Y."/>
            <person name="Zhan W."/>
            <person name="Jiang J.F."/>
            <person name="Wang Q."/>
            <person name="Zhang B."/>
            <person name="Ji P."/>
            <person name="Bell-Sakyi L."/>
            <person name="Cui X.M."/>
            <person name="Yuan T.T."/>
            <person name="Jiang B.G."/>
            <person name="Yang W.F."/>
            <person name="Lam T.T."/>
            <person name="Chang Q.C."/>
            <person name="Ding S.J."/>
            <person name="Wang X.J."/>
            <person name="Zhu J.G."/>
            <person name="Ruan X.D."/>
            <person name="Zhao L."/>
            <person name="Wei J.T."/>
            <person name="Ye R.Z."/>
            <person name="Que T.C."/>
            <person name="Du C.H."/>
            <person name="Zhou Y.H."/>
            <person name="Cheng J.X."/>
            <person name="Dai P.F."/>
            <person name="Guo W.B."/>
            <person name="Han X.H."/>
            <person name="Huang E.J."/>
            <person name="Li L.F."/>
            <person name="Wei W."/>
            <person name="Gao Y.C."/>
            <person name="Liu J.Z."/>
            <person name="Shao H.Z."/>
            <person name="Wang X."/>
            <person name="Wang C.C."/>
            <person name="Yang T.C."/>
            <person name="Huo Q.B."/>
            <person name="Li W."/>
            <person name="Chen H.Y."/>
            <person name="Chen S.E."/>
            <person name="Zhou L.G."/>
            <person name="Ni X.B."/>
            <person name="Tian J.H."/>
            <person name="Sheng Y."/>
            <person name="Liu T."/>
            <person name="Pan Y.S."/>
            <person name="Xia L.Y."/>
            <person name="Li J."/>
            <person name="Zhao F."/>
            <person name="Cao W.C."/>
        </authorList>
    </citation>
    <scope>NUCLEOTIDE SEQUENCE [LARGE SCALE GENOMIC DNA]</scope>
    <source>
        <strain evidence="2">HaeL-2018</strain>
    </source>
</reference>
<dbReference type="Proteomes" id="UP000821853">
    <property type="component" value="Chromosome 2"/>
</dbReference>
<feature type="region of interest" description="Disordered" evidence="1">
    <location>
        <begin position="85"/>
        <end position="138"/>
    </location>
</feature>
<sequence length="138" mass="15943">MTPVFVGSERTDSHRPLAFKASGIVFTKVRETIPFFLFRITRRPVSRASFSLHFHSQGTLSAQLPLHFLPSMFCDCVLSAQLAVPRPSPGKDSVKRQTDGPKCGEKTEAWVVGRRNRRQWRRRRRRRRRPKALRFAAP</sequence>
<evidence type="ECO:0000313" key="2">
    <source>
        <dbReference type="EMBL" id="KAH9369240.1"/>
    </source>
</evidence>
<evidence type="ECO:0000256" key="1">
    <source>
        <dbReference type="SAM" id="MobiDB-lite"/>
    </source>
</evidence>
<evidence type="ECO:0000313" key="3">
    <source>
        <dbReference type="Proteomes" id="UP000821853"/>
    </source>
</evidence>
<protein>
    <submittedName>
        <fullName evidence="2">Uncharacterized protein</fullName>
    </submittedName>
</protein>
<dbReference type="EMBL" id="JABSTR010000004">
    <property type="protein sequence ID" value="KAH9369240.1"/>
    <property type="molecule type" value="Genomic_DNA"/>
</dbReference>
<feature type="compositionally biased region" description="Basic residues" evidence="1">
    <location>
        <begin position="114"/>
        <end position="132"/>
    </location>
</feature>
<gene>
    <name evidence="2" type="ORF">HPB48_003084</name>
</gene>
<feature type="compositionally biased region" description="Basic and acidic residues" evidence="1">
    <location>
        <begin position="92"/>
        <end position="108"/>
    </location>
</feature>